<protein>
    <submittedName>
        <fullName evidence="6">DUF87 domain-containing protein</fullName>
    </submittedName>
</protein>
<reference evidence="6" key="1">
    <citation type="journal article" date="2021" name="PeerJ">
        <title>Extensive microbial diversity within the chicken gut microbiome revealed by metagenomics and culture.</title>
        <authorList>
            <person name="Gilroy R."/>
            <person name="Ravi A."/>
            <person name="Getino M."/>
            <person name="Pursley I."/>
            <person name="Horton D.L."/>
            <person name="Alikhan N.F."/>
            <person name="Baker D."/>
            <person name="Gharbi K."/>
            <person name="Hall N."/>
            <person name="Watson M."/>
            <person name="Adriaenssens E.M."/>
            <person name="Foster-Nyarko E."/>
            <person name="Jarju S."/>
            <person name="Secka A."/>
            <person name="Antonio M."/>
            <person name="Oren A."/>
            <person name="Chaudhuri R.R."/>
            <person name="La Ragione R."/>
            <person name="Hildebrand F."/>
            <person name="Pallen M.J."/>
        </authorList>
    </citation>
    <scope>NUCLEOTIDE SEQUENCE</scope>
    <source>
        <strain evidence="6">USASDec5-558</strain>
    </source>
</reference>
<comment type="caution">
    <text evidence="6">The sequence shown here is derived from an EMBL/GenBank/DDBJ whole genome shotgun (WGS) entry which is preliminary data.</text>
</comment>
<dbReference type="InterPro" id="IPR027417">
    <property type="entry name" value="P-loop_NTPase"/>
</dbReference>
<evidence type="ECO:0000259" key="5">
    <source>
        <dbReference type="PROSITE" id="PS50901"/>
    </source>
</evidence>
<evidence type="ECO:0000256" key="3">
    <source>
        <dbReference type="PROSITE-ProRule" id="PRU00289"/>
    </source>
</evidence>
<sequence length="2412" mass="270138">MSTSYSSNPNDDAQIFTTITEDEQIYSSYDDRSEEEEVLKEQTLVQRSEELQLQVSLSAQEQQLLEVNCKQQDELAQVRERLAMDLIALAGRYCVRNFLPSVQTPEVQSDLGIICFENLEPKYICRIARYLTRVQSDYQQHQLAFRNDVRWDCLAITITHKSLQGLNSSVFFALNDSDSWVVPDEQNAAYWRNNNPAQTLNLCAVFSGEAEDTLGNLRQRMIDTNALKLCLANKDTLQQILSQLPSVMLLAVEQELDLRKWPQIGLLNNAIQFLHREEQCLDSLSLVLSNLHEILGLNPLALCEYLAEVLICFATSQYRYDLNAAMGLAMSSLHYPADHTLFTTGKGGRELTDNKCNKVIKDMCRTRPSSIAANVNGSKSLDDLSLESMYKKLEELYPEPTVSSAQASSILTTEEAALCKNFWLAMRKNNQHHLQGDTQLSQRELEQAFAYLCRIEWVAKLERFFDTQTTNRSKKRPLNERTNELFQNEGSSDEQLTAEEEEIVELAKKKSTDLSAEERNQLGDFYNSHRSIFSKDHAISKEWEKLIYEQTQFNSSDFIVSFSEALLTLYTNNNAEDAQLSKVKLELDLTLGELLERNCNVLAYFSVLYGPLLKHLQEALGNRFEIVLNDSLPADAPNPLLNFPAFLKQHTPSGRKDAKWCKKETKTALTLKFRLTPFYAPKRNEDKTELELGTTLQFTWQLPVNSPRFYFYTDLQCILESQSLPLGEFGHNIFTSKGATQALDLMDLNTFTQSDGGKFESFFANNQGSISSQYCQTLAKMQKQCLELHYQQGALKQTIEQELQEFSSCFDDFKKRYLQALAHLNECVLSLEEIESLSHSYTKLQFILENSTIVREQNNLELRSLRALASKLIALVMKVGMAYTTEIPNTALYVYAIATPFHVESLRSFACKIERMKGVLQEILLAIFEHRDVLPNTERKVFLEALRQDLAFYDAPEVCLSVNQNQVLIATQSLGGYTLYESPEKINLDLGFASIDQRPSHNLTFAQTKSKGQLYGADMMCSGVGGIGKANSLSTTYIDGIINQVKAYIHYRPNPLTQCTLVISHCNLPSFVSELCSRLQSDICDDDALAPYLPQKRLNVVILCQGMEQAQEFNHIFALDQLTKSDFGNTDFIKSLSISIILEHQLGNMRNGTLNEYLERNSIQLSQNGNFSNTTLKRFGHIGLMVHAFDFQATFQFVDKPYPVQVVKDGIHYQPVLMNYNKQTESLANSRFVMCTTLPLSKIQYLHSLYFLHGNRSNLGFFSIARDDLSTALNAEAQALAGKDEGAGAYHCPQTIATPLYEHIMSGNNSQDLRQIVDRIHEQCDVVFYLDDLMSRQQLQHIKPDIEVIYYQKLNNAALNFIVASTSSNALAMRYLTDLVGNFGITSPIAERCVQSFCHDAIKLSGHMLLRAQRKKLYTSELMGVVLSYYLAQGMMQWLTCKYSGSPLNTYEQFLFLDDYKALFFTEPRSEKKLIADLLGIQVIRYGDPQSHGTNNQYLLNLMVVESKFLRAEDAGLSRKSRNQAKNTADFLYRTFKGGHQTLAVDCKQWLNRIADFLQEKNDNSDDFNSIMQLIRAGQIDVLVNGCSCVFAQQTTSHSNDLWSLDASVFPDYGKVNPEFDCQVLQLQLGHGAIMQVLEAYSQNSSSTNNALAQLQKQSDEAYNTLIAYLDHDDQRIMLSTQNTQVEAAYTVQNVAEVLEREQDYAQKSVAPVESVEVKSATENTSKISAEVADPASVCNVAKVTVAATDSTMTTDSAVFSAKTDTQPTSADGSTNVVATNTVAQRDNFAQNTISKQGSVQNTAFGEQQTLSSVSSTTLAGAGSLGAGGATRFSSATQNANLGKTALGVRVITRNPAPSTQNVQPLVRDSALQPAGAASWNQAQTAATQAQKLGSMGNNEDASSVGVADSREQLDSSQLKSQQQTLSQQSVAKPSTTGKGHQPNTVMSTQVLQGTELDCFLKDKMPQTYAVLHSETQGTNEKNQQRNDWCEKQSWLINAFFNQKGVDPKLLRSNLTPNGAVLFYDGATLEFNELEQSKTLKSIKTKMGVSISAVIPLEGEIEVHIASPERMVVSYTELMKERELRTTPYIDQSGMFHLGFNNKFVLGRKEENNEPVYFDLHKDEEHLLIGGSTGSGKSVLLKTLLTDMALTNSPQELRLILVDPKKGSEMRVFGKLPHVLGLDDLLEQDPQATLNRRFSSSYLNSSTSTSKVLMEKQDCVTALRSLVKMIDLRNKEMAHLNQLLEQQGSTDAVTKIDNYNAHALKFGKKRMPHVFFVFDELAFWAQDKDFTEGLSCIGKIAGIGRSAGIHLILLTQRPDRKLIDGSMHNNFGSRICLKMSSGVDTRVLLEDKNYNAHTLQGKGHMICNLNSVGGNNYCYAQAGYINTTGDCSLGSLITAIANDWNSLLKKKS</sequence>
<dbReference type="GO" id="GO:0005524">
    <property type="term" value="F:ATP binding"/>
    <property type="evidence" value="ECO:0007669"/>
    <property type="project" value="UniProtKB-UniRule"/>
</dbReference>
<feature type="region of interest" description="Disordered" evidence="4">
    <location>
        <begin position="470"/>
        <end position="497"/>
    </location>
</feature>
<keyword evidence="2 3" id="KW-0067">ATP-binding</keyword>
<feature type="binding site" evidence="3">
    <location>
        <begin position="2131"/>
        <end position="2138"/>
    </location>
    <ligand>
        <name>ATP</name>
        <dbReference type="ChEBI" id="CHEBI:30616"/>
    </ligand>
</feature>
<accession>A0A9D1WCM0</accession>
<keyword evidence="1 3" id="KW-0547">Nucleotide-binding</keyword>
<dbReference type="SUPFAM" id="SSF52540">
    <property type="entry name" value="P-loop containing nucleoside triphosphate hydrolases"/>
    <property type="match status" value="1"/>
</dbReference>
<dbReference type="PANTHER" id="PTHR22683:SF1">
    <property type="entry name" value="TYPE VII SECRETION SYSTEM PROTEIN ESSC"/>
    <property type="match status" value="1"/>
</dbReference>
<dbReference type="InterPro" id="IPR002543">
    <property type="entry name" value="FtsK_dom"/>
</dbReference>
<dbReference type="InterPro" id="IPR050206">
    <property type="entry name" value="FtsK/SpoIIIE/SftA"/>
</dbReference>
<organism evidence="6 7">
    <name type="scientific">Candidatus Anaerobiospirillum pullistercoris</name>
    <dbReference type="NCBI Taxonomy" id="2838452"/>
    <lineage>
        <taxon>Bacteria</taxon>
        <taxon>Pseudomonadati</taxon>
        <taxon>Pseudomonadota</taxon>
        <taxon>Gammaproteobacteria</taxon>
        <taxon>Aeromonadales</taxon>
        <taxon>Succinivibrionaceae</taxon>
        <taxon>Anaerobiospirillum</taxon>
    </lineage>
</organism>
<dbReference type="Gene3D" id="3.40.50.300">
    <property type="entry name" value="P-loop containing nucleotide triphosphate hydrolases"/>
    <property type="match status" value="1"/>
</dbReference>
<feature type="compositionally biased region" description="Polar residues" evidence="4">
    <location>
        <begin position="1931"/>
        <end position="1945"/>
    </location>
</feature>
<evidence type="ECO:0000256" key="2">
    <source>
        <dbReference type="ARBA" id="ARBA00022840"/>
    </source>
</evidence>
<dbReference type="PROSITE" id="PS50901">
    <property type="entry name" value="FTSK"/>
    <property type="match status" value="1"/>
</dbReference>
<name>A0A9D1WCM0_9GAMM</name>
<dbReference type="GO" id="GO:0003677">
    <property type="term" value="F:DNA binding"/>
    <property type="evidence" value="ECO:0007669"/>
    <property type="project" value="InterPro"/>
</dbReference>
<feature type="region of interest" description="Disordered" evidence="4">
    <location>
        <begin position="1874"/>
        <end position="1945"/>
    </location>
</feature>
<dbReference type="PANTHER" id="PTHR22683">
    <property type="entry name" value="SPORULATION PROTEIN RELATED"/>
    <property type="match status" value="1"/>
</dbReference>
<feature type="compositionally biased region" description="Low complexity" evidence="4">
    <location>
        <begin position="1882"/>
        <end position="1891"/>
    </location>
</feature>
<dbReference type="Proteomes" id="UP000886829">
    <property type="component" value="Unassembled WGS sequence"/>
</dbReference>
<feature type="compositionally biased region" description="Polar residues" evidence="4">
    <location>
        <begin position="484"/>
        <end position="495"/>
    </location>
</feature>
<evidence type="ECO:0000313" key="6">
    <source>
        <dbReference type="EMBL" id="HIX56716.1"/>
    </source>
</evidence>
<feature type="domain" description="FtsK" evidence="5">
    <location>
        <begin position="2113"/>
        <end position="2346"/>
    </location>
</feature>
<evidence type="ECO:0000313" key="7">
    <source>
        <dbReference type="Proteomes" id="UP000886829"/>
    </source>
</evidence>
<proteinExistence type="predicted"/>
<dbReference type="Pfam" id="PF01580">
    <property type="entry name" value="FtsK_SpoIIIE"/>
    <property type="match status" value="1"/>
</dbReference>
<dbReference type="EMBL" id="DXEV01000088">
    <property type="protein sequence ID" value="HIX56716.1"/>
    <property type="molecule type" value="Genomic_DNA"/>
</dbReference>
<feature type="compositionally biased region" description="Low complexity" evidence="4">
    <location>
        <begin position="1915"/>
        <end position="1930"/>
    </location>
</feature>
<evidence type="ECO:0000256" key="4">
    <source>
        <dbReference type="SAM" id="MobiDB-lite"/>
    </source>
</evidence>
<evidence type="ECO:0000256" key="1">
    <source>
        <dbReference type="ARBA" id="ARBA00022741"/>
    </source>
</evidence>
<gene>
    <name evidence="6" type="ORF">H9850_04495</name>
</gene>
<reference evidence="6" key="2">
    <citation type="submission" date="2021-04" db="EMBL/GenBank/DDBJ databases">
        <authorList>
            <person name="Gilroy R."/>
        </authorList>
    </citation>
    <scope>NUCLEOTIDE SEQUENCE</scope>
    <source>
        <strain evidence="6">USASDec5-558</strain>
    </source>
</reference>